<reference evidence="9" key="2">
    <citation type="submission" date="2025-09" db="UniProtKB">
        <authorList>
            <consortium name="Ensembl"/>
        </authorList>
    </citation>
    <scope>IDENTIFICATION</scope>
</reference>
<dbReference type="PANTHER" id="PTHR21493:SF245">
    <property type="entry name" value="VESICLE TRANSPORT PROTEIN GOT1A"/>
    <property type="match status" value="1"/>
</dbReference>
<dbReference type="GO" id="GO:0005783">
    <property type="term" value="C:endoplasmic reticulum"/>
    <property type="evidence" value="ECO:0007669"/>
    <property type="project" value="TreeGrafter"/>
</dbReference>
<evidence type="ECO:0000256" key="3">
    <source>
        <dbReference type="ARBA" id="ARBA00022989"/>
    </source>
</evidence>
<evidence type="ECO:0000256" key="2">
    <source>
        <dbReference type="ARBA" id="ARBA00022692"/>
    </source>
</evidence>
<evidence type="ECO:0000256" key="6">
    <source>
        <dbReference type="ARBA" id="ARBA00024660"/>
    </source>
</evidence>
<feature type="transmembrane region" description="Helical" evidence="8">
    <location>
        <begin position="12"/>
        <end position="30"/>
    </location>
</feature>
<dbReference type="PANTHER" id="PTHR21493">
    <property type="entry name" value="CGI-141-RELATED/LIPASE CONTAINING PROTEIN"/>
    <property type="match status" value="1"/>
</dbReference>
<dbReference type="Proteomes" id="UP001108240">
    <property type="component" value="Unplaced"/>
</dbReference>
<evidence type="ECO:0000256" key="4">
    <source>
        <dbReference type="ARBA" id="ARBA00023034"/>
    </source>
</evidence>
<evidence type="ECO:0000313" key="10">
    <source>
        <dbReference type="Proteomes" id="UP001108240"/>
    </source>
</evidence>
<dbReference type="Ensembl" id="ENSCCRT00000006406.2">
    <property type="protein sequence ID" value="ENSCCRP00000005821.2"/>
    <property type="gene ID" value="ENSCCRG00000003449.2"/>
</dbReference>
<reference evidence="9" key="1">
    <citation type="submission" date="2025-08" db="UniProtKB">
        <authorList>
            <consortium name="Ensembl"/>
        </authorList>
    </citation>
    <scope>IDENTIFICATION</scope>
</reference>
<protein>
    <submittedName>
        <fullName evidence="9">Golgi transport 1A</fullName>
    </submittedName>
</protein>
<dbReference type="GeneTree" id="ENSGT00390000014507"/>
<dbReference type="GO" id="GO:0005829">
    <property type="term" value="C:cytosol"/>
    <property type="evidence" value="ECO:0007669"/>
    <property type="project" value="GOC"/>
</dbReference>
<name>A0A8C1A395_CYPCA</name>
<dbReference type="AlphaFoldDB" id="A0A8C1A395"/>
<sequence>MITITEFQKIGVGLSGFGVFFVLFGILLYFDSVLLAFGNILFVSGLAFIIGLRRTAHFFFQRQKLRSSAAFLGGVALVLLRWPRIGMLVETYVKIYKGFVVRNVPVKGMGGGPTPEQKHKIREKQGRVLEGCNPLRRQ</sequence>
<keyword evidence="4" id="KW-0333">Golgi apparatus</keyword>
<comment type="similarity">
    <text evidence="7">Belongs to the GOT1 family.</text>
</comment>
<evidence type="ECO:0000256" key="8">
    <source>
        <dbReference type="SAM" id="Phobius"/>
    </source>
</evidence>
<comment type="function">
    <text evidence="6">May be involved in fusion of ER-derived transport vesicles with the Golgi complex.</text>
</comment>
<evidence type="ECO:0000256" key="7">
    <source>
        <dbReference type="ARBA" id="ARBA00025799"/>
    </source>
</evidence>
<comment type="subcellular location">
    <subcellularLocation>
        <location evidence="1">Golgi apparatus membrane</location>
        <topology evidence="1">Multi-pass membrane protein</topology>
    </subcellularLocation>
</comment>
<organism evidence="9 10">
    <name type="scientific">Cyprinus carpio carpio</name>
    <dbReference type="NCBI Taxonomy" id="630221"/>
    <lineage>
        <taxon>Eukaryota</taxon>
        <taxon>Metazoa</taxon>
        <taxon>Chordata</taxon>
        <taxon>Craniata</taxon>
        <taxon>Vertebrata</taxon>
        <taxon>Euteleostomi</taxon>
        <taxon>Actinopterygii</taxon>
        <taxon>Neopterygii</taxon>
        <taxon>Teleostei</taxon>
        <taxon>Ostariophysi</taxon>
        <taxon>Cypriniformes</taxon>
        <taxon>Cyprinidae</taxon>
        <taxon>Cyprininae</taxon>
        <taxon>Cyprinus</taxon>
    </lineage>
</organism>
<proteinExistence type="inferred from homology"/>
<keyword evidence="2 8" id="KW-0812">Transmembrane</keyword>
<dbReference type="GO" id="GO:0000139">
    <property type="term" value="C:Golgi membrane"/>
    <property type="evidence" value="ECO:0007669"/>
    <property type="project" value="UniProtKB-SubCell"/>
</dbReference>
<dbReference type="GO" id="GO:0042147">
    <property type="term" value="P:retrograde transport, endosome to Golgi"/>
    <property type="evidence" value="ECO:0007669"/>
    <property type="project" value="InterPro"/>
</dbReference>
<evidence type="ECO:0000256" key="1">
    <source>
        <dbReference type="ARBA" id="ARBA00004653"/>
    </source>
</evidence>
<evidence type="ECO:0000256" key="5">
    <source>
        <dbReference type="ARBA" id="ARBA00023136"/>
    </source>
</evidence>
<dbReference type="InterPro" id="IPR045176">
    <property type="entry name" value="Got1"/>
</dbReference>
<keyword evidence="10" id="KW-1185">Reference proteome</keyword>
<evidence type="ECO:0000313" key="9">
    <source>
        <dbReference type="Ensembl" id="ENSCCRP00000005821.2"/>
    </source>
</evidence>
<feature type="transmembrane region" description="Helical" evidence="8">
    <location>
        <begin position="65"/>
        <end position="82"/>
    </location>
</feature>
<dbReference type="InterPro" id="IPR007305">
    <property type="entry name" value="Vesicle_transpt_Got1/SFT2"/>
</dbReference>
<dbReference type="Pfam" id="PF04178">
    <property type="entry name" value="Got1"/>
    <property type="match status" value="1"/>
</dbReference>
<dbReference type="GO" id="GO:0006888">
    <property type="term" value="P:endoplasmic reticulum to Golgi vesicle-mediated transport"/>
    <property type="evidence" value="ECO:0007669"/>
    <property type="project" value="InterPro"/>
</dbReference>
<accession>A0A8C1A395</accession>
<feature type="transmembrane region" description="Helical" evidence="8">
    <location>
        <begin position="36"/>
        <end position="53"/>
    </location>
</feature>
<keyword evidence="5 8" id="KW-0472">Membrane</keyword>
<keyword evidence="3 8" id="KW-1133">Transmembrane helix</keyword>